<dbReference type="SUPFAM" id="SSF52540">
    <property type="entry name" value="P-loop containing nucleoside triphosphate hydrolases"/>
    <property type="match status" value="1"/>
</dbReference>
<dbReference type="AlphaFoldDB" id="A0A235BUC7"/>
<dbReference type="GO" id="GO:0006261">
    <property type="term" value="P:DNA-templated DNA replication"/>
    <property type="evidence" value="ECO:0007669"/>
    <property type="project" value="TreeGrafter"/>
</dbReference>
<evidence type="ECO:0008006" key="3">
    <source>
        <dbReference type="Google" id="ProtNLM"/>
    </source>
</evidence>
<comment type="caution">
    <text evidence="1">The sequence shown here is derived from an EMBL/GenBank/DDBJ whole genome shotgun (WGS) entry which is preliminary data.</text>
</comment>
<dbReference type="Proteomes" id="UP000215559">
    <property type="component" value="Unassembled WGS sequence"/>
</dbReference>
<dbReference type="Pfam" id="PF13177">
    <property type="entry name" value="DNA_pol3_delta2"/>
    <property type="match status" value="1"/>
</dbReference>
<protein>
    <recommendedName>
        <fullName evidence="3">DNA polymerase III subunit delta</fullName>
    </recommendedName>
</protein>
<organism evidence="1 2">
    <name type="scientific">candidate division WOR-3 bacterium JGI_Cruoil_03_51_56</name>
    <dbReference type="NCBI Taxonomy" id="1973747"/>
    <lineage>
        <taxon>Bacteria</taxon>
        <taxon>Bacteria division WOR-3</taxon>
    </lineage>
</organism>
<dbReference type="PANTHER" id="PTHR11669:SF8">
    <property type="entry name" value="DNA POLYMERASE III SUBUNIT DELTA"/>
    <property type="match status" value="1"/>
</dbReference>
<gene>
    <name evidence="1" type="ORF">CH330_04440</name>
</gene>
<accession>A0A235BUC7</accession>
<sequence>MADSRLCNGIIGQQRACRILEATLKAGQFPPMLFTGPIGVGKRTCAIKMAQAANCEAESARPCGKCRPCRTIALLRHPDIKLIVPLPPKRKKSPTETKAEDETANVLQVAVEESQNYLLGKPQPNLDPKRKISIELVRWVRKEMAKPPIMAPHRFFIFLHAHQMTPQAANALLKTLEEPQKQTTFILTTDKPNELFDTIRSRCRLVKFSAIPAGTIQDWLVEKTDTKKEEAVLAAQISNGSPGTALRFLKDPDEFLSAPVKKFFSLPKADTKAILSTMKELQRTPLATVVSTLFFLYHQTLMTKHGLETEYARGEPAIGRKAELCGTDYLRRVMKYLSGRLEDCRMYLNRRLFLYTLLSSLRKPIK</sequence>
<name>A0A235BUC7_UNCW3</name>
<dbReference type="PANTHER" id="PTHR11669">
    <property type="entry name" value="REPLICATION FACTOR C / DNA POLYMERASE III GAMMA-TAU SUBUNIT"/>
    <property type="match status" value="1"/>
</dbReference>
<dbReference type="EMBL" id="NOZP01000080">
    <property type="protein sequence ID" value="OYD15908.1"/>
    <property type="molecule type" value="Genomic_DNA"/>
</dbReference>
<evidence type="ECO:0000313" key="2">
    <source>
        <dbReference type="Proteomes" id="UP000215559"/>
    </source>
</evidence>
<evidence type="ECO:0000313" key="1">
    <source>
        <dbReference type="EMBL" id="OYD15908.1"/>
    </source>
</evidence>
<dbReference type="Gene3D" id="3.40.50.300">
    <property type="entry name" value="P-loop containing nucleotide triphosphate hydrolases"/>
    <property type="match status" value="1"/>
</dbReference>
<proteinExistence type="predicted"/>
<dbReference type="InterPro" id="IPR027417">
    <property type="entry name" value="P-loop_NTPase"/>
</dbReference>
<reference evidence="1 2" key="1">
    <citation type="submission" date="2017-07" db="EMBL/GenBank/DDBJ databases">
        <title>Recovery of genomes from metagenomes via a dereplication, aggregation, and scoring strategy.</title>
        <authorList>
            <person name="Sieber C.M."/>
            <person name="Probst A.J."/>
            <person name="Sharrar A."/>
            <person name="Thomas B.C."/>
            <person name="Hess M."/>
            <person name="Tringe S.G."/>
            <person name="Banfield J.F."/>
        </authorList>
    </citation>
    <scope>NUCLEOTIDE SEQUENCE [LARGE SCALE GENOMIC DNA]</scope>
    <source>
        <strain evidence="1">JGI_Cruoil_03_51_56</strain>
    </source>
</reference>
<dbReference type="InterPro" id="IPR050238">
    <property type="entry name" value="DNA_Rep/Repair_Clamp_Loader"/>
</dbReference>